<protein>
    <submittedName>
        <fullName evidence="2">Nitrogen fixation protein FixH</fullName>
    </submittedName>
</protein>
<keyword evidence="3" id="KW-1185">Reference proteome</keyword>
<evidence type="ECO:0000313" key="3">
    <source>
        <dbReference type="Proteomes" id="UP001431902"/>
    </source>
</evidence>
<name>A0ABT6X6B7_9BURK</name>
<proteinExistence type="predicted"/>
<comment type="caution">
    <text evidence="2">The sequence shown here is derived from an EMBL/GenBank/DDBJ whole genome shotgun (WGS) entry which is preliminary data.</text>
</comment>
<keyword evidence="1" id="KW-0472">Membrane</keyword>
<accession>A0ABT6X6B7</accession>
<dbReference type="Proteomes" id="UP001431902">
    <property type="component" value="Unassembled WGS sequence"/>
</dbReference>
<reference evidence="2" key="1">
    <citation type="submission" date="2023-05" db="EMBL/GenBank/DDBJ databases">
        <title>Limnohabitans sp. strain HM2-2 Genome sequencing and assembly.</title>
        <authorList>
            <person name="Jung Y."/>
        </authorList>
    </citation>
    <scope>NUCLEOTIDE SEQUENCE</scope>
    <source>
        <strain evidence="2">HM2-2</strain>
    </source>
</reference>
<evidence type="ECO:0000256" key="1">
    <source>
        <dbReference type="SAM" id="Phobius"/>
    </source>
</evidence>
<feature type="transmembrane region" description="Helical" evidence="1">
    <location>
        <begin position="12"/>
        <end position="40"/>
    </location>
</feature>
<sequence>MSNTLTPTSRRWWSYGHVWMVIAGPLVVVVASFVTFYLAAHGQDPVMSTQEQISDAKGAGNALAPAIQARNHAATGELPPAKTANKP</sequence>
<keyword evidence="1" id="KW-1133">Transmembrane helix</keyword>
<dbReference type="RefSeq" id="WP_283224060.1">
    <property type="nucleotide sequence ID" value="NZ_JASGBH010000004.1"/>
</dbReference>
<keyword evidence="1" id="KW-0812">Transmembrane</keyword>
<dbReference type="EMBL" id="JASGBH010000004">
    <property type="protein sequence ID" value="MDI9233666.1"/>
    <property type="molecule type" value="Genomic_DNA"/>
</dbReference>
<organism evidence="2 3">
    <name type="scientific">Limnohabitans lacus</name>
    <dbReference type="NCBI Taxonomy" id="3045173"/>
    <lineage>
        <taxon>Bacteria</taxon>
        <taxon>Pseudomonadati</taxon>
        <taxon>Pseudomonadota</taxon>
        <taxon>Betaproteobacteria</taxon>
        <taxon>Burkholderiales</taxon>
        <taxon>Comamonadaceae</taxon>
        <taxon>Limnohabitans</taxon>
    </lineage>
</organism>
<gene>
    <name evidence="2" type="ORF">QLQ16_07435</name>
</gene>
<evidence type="ECO:0000313" key="2">
    <source>
        <dbReference type="EMBL" id="MDI9233666.1"/>
    </source>
</evidence>